<name>A0ABQ9DIQ1_9PASS</name>
<organism evidence="1 2">
    <name type="scientific">Willisornis vidua</name>
    <name type="common">Xingu scale-backed antbird</name>
    <dbReference type="NCBI Taxonomy" id="1566151"/>
    <lineage>
        <taxon>Eukaryota</taxon>
        <taxon>Metazoa</taxon>
        <taxon>Chordata</taxon>
        <taxon>Craniata</taxon>
        <taxon>Vertebrata</taxon>
        <taxon>Euteleostomi</taxon>
        <taxon>Archelosauria</taxon>
        <taxon>Archosauria</taxon>
        <taxon>Dinosauria</taxon>
        <taxon>Saurischia</taxon>
        <taxon>Theropoda</taxon>
        <taxon>Coelurosauria</taxon>
        <taxon>Aves</taxon>
        <taxon>Neognathae</taxon>
        <taxon>Neoaves</taxon>
        <taxon>Telluraves</taxon>
        <taxon>Australaves</taxon>
        <taxon>Passeriformes</taxon>
        <taxon>Thamnophilidae</taxon>
        <taxon>Willisornis</taxon>
    </lineage>
</organism>
<sequence length="251" mass="29110">MELVKEHKPYEEQLRELGLFSLEKRMLMEDLITLNYLKGGELENIPDDDTECIPVLHYSLDICSLSFCSVIRSSGSICEKEISLRYYGEEPLLWDLRKFADDTDEVWDSFQRDLYELEKWVCMNLLKFSCSKCKVLHLGQGNHWYQYRPGGGVCVCDGIEGSPGEKDLGDYWQMKNGIQTSNVHLQPRRIVGNIKSSMASRMRELVLPVYCALMRSHLECCIQLRGPQYMDLHVEMGPEECHKNDPRTPFL</sequence>
<dbReference type="EMBL" id="WHWB01032918">
    <property type="protein sequence ID" value="KAJ7423039.1"/>
    <property type="molecule type" value="Genomic_DNA"/>
</dbReference>
<comment type="caution">
    <text evidence="1">The sequence shown here is derived from an EMBL/GenBank/DDBJ whole genome shotgun (WGS) entry which is preliminary data.</text>
</comment>
<reference evidence="1" key="1">
    <citation type="submission" date="2019-10" db="EMBL/GenBank/DDBJ databases">
        <authorList>
            <person name="Soares A.E.R."/>
            <person name="Aleixo A."/>
            <person name="Schneider P."/>
            <person name="Miyaki C.Y."/>
            <person name="Schneider M.P."/>
            <person name="Mello C."/>
            <person name="Vasconcelos A.T.R."/>
        </authorList>
    </citation>
    <scope>NUCLEOTIDE SEQUENCE</scope>
    <source>
        <tissue evidence="1">Muscle</tissue>
    </source>
</reference>
<accession>A0ABQ9DIQ1</accession>
<proteinExistence type="predicted"/>
<evidence type="ECO:0000313" key="2">
    <source>
        <dbReference type="Proteomes" id="UP001145742"/>
    </source>
</evidence>
<keyword evidence="2" id="KW-1185">Reference proteome</keyword>
<evidence type="ECO:0000313" key="1">
    <source>
        <dbReference type="EMBL" id="KAJ7423039.1"/>
    </source>
</evidence>
<dbReference type="Proteomes" id="UP001145742">
    <property type="component" value="Unassembled WGS sequence"/>
</dbReference>
<protein>
    <submittedName>
        <fullName evidence="1">Uncharacterized protein</fullName>
    </submittedName>
</protein>
<gene>
    <name evidence="1" type="ORF">WISP_35367</name>
</gene>